<feature type="chain" id="PRO_5019769010" evidence="1">
    <location>
        <begin position="27"/>
        <end position="70"/>
    </location>
</feature>
<organism evidence="2 3">
    <name type="scientific">Cuscuta campestris</name>
    <dbReference type="NCBI Taxonomy" id="132261"/>
    <lineage>
        <taxon>Eukaryota</taxon>
        <taxon>Viridiplantae</taxon>
        <taxon>Streptophyta</taxon>
        <taxon>Embryophyta</taxon>
        <taxon>Tracheophyta</taxon>
        <taxon>Spermatophyta</taxon>
        <taxon>Magnoliopsida</taxon>
        <taxon>eudicotyledons</taxon>
        <taxon>Gunneridae</taxon>
        <taxon>Pentapetalae</taxon>
        <taxon>asterids</taxon>
        <taxon>lamiids</taxon>
        <taxon>Solanales</taxon>
        <taxon>Convolvulaceae</taxon>
        <taxon>Cuscuteae</taxon>
        <taxon>Cuscuta</taxon>
        <taxon>Cuscuta subgen. Grammica</taxon>
        <taxon>Cuscuta sect. Cleistogrammica</taxon>
    </lineage>
</organism>
<evidence type="ECO:0000256" key="1">
    <source>
        <dbReference type="SAM" id="SignalP"/>
    </source>
</evidence>
<evidence type="ECO:0000313" key="3">
    <source>
        <dbReference type="Proteomes" id="UP000595140"/>
    </source>
</evidence>
<dbReference type="AlphaFoldDB" id="A0A484LJX8"/>
<reference evidence="2 3" key="1">
    <citation type="submission" date="2018-04" db="EMBL/GenBank/DDBJ databases">
        <authorList>
            <person name="Vogel A."/>
        </authorList>
    </citation>
    <scope>NUCLEOTIDE SEQUENCE [LARGE SCALE GENOMIC DNA]</scope>
</reference>
<evidence type="ECO:0000313" key="2">
    <source>
        <dbReference type="EMBL" id="VFQ76782.1"/>
    </source>
</evidence>
<proteinExistence type="predicted"/>
<sequence length="70" mass="7415">MKMKGAYYHLLLNCLLLAAAALLISGGFNNNIPSSVQARPVLDNSGWEMRKLWSAPIPPSGPSPGPPNGL</sequence>
<protein>
    <submittedName>
        <fullName evidence="2">Uncharacterized protein</fullName>
    </submittedName>
</protein>
<keyword evidence="1" id="KW-0732">Signal</keyword>
<dbReference type="EMBL" id="OOIL02001568">
    <property type="protein sequence ID" value="VFQ76782.1"/>
    <property type="molecule type" value="Genomic_DNA"/>
</dbReference>
<dbReference type="Proteomes" id="UP000595140">
    <property type="component" value="Unassembled WGS sequence"/>
</dbReference>
<accession>A0A484LJX8</accession>
<gene>
    <name evidence="2" type="ORF">CCAM_LOCUS18558</name>
</gene>
<feature type="signal peptide" evidence="1">
    <location>
        <begin position="1"/>
        <end position="26"/>
    </location>
</feature>
<name>A0A484LJX8_9ASTE</name>
<keyword evidence="3" id="KW-1185">Reference proteome</keyword>